<dbReference type="InterPro" id="IPR020275">
    <property type="entry name" value="DUF5592"/>
</dbReference>
<feature type="transmembrane region" description="Helical" evidence="1">
    <location>
        <begin position="42"/>
        <end position="63"/>
    </location>
</feature>
<evidence type="ECO:0000256" key="1">
    <source>
        <dbReference type="SAM" id="Phobius"/>
    </source>
</evidence>
<comment type="caution">
    <text evidence="2">The sequence shown here is derived from an EMBL/GenBank/DDBJ whole genome shotgun (WGS) entry which is preliminary data.</text>
</comment>
<dbReference type="HOGENOM" id="CLU_1978075_0_0_9"/>
<dbReference type="AlphaFoldDB" id="R3WMF7"/>
<evidence type="ECO:0000313" key="3">
    <source>
        <dbReference type="Proteomes" id="UP000013785"/>
    </source>
</evidence>
<reference evidence="2 3" key="1">
    <citation type="submission" date="2013-02" db="EMBL/GenBank/DDBJ databases">
        <title>The Genome Sequence of Enterococcus phoeniculicola BAA-412.</title>
        <authorList>
            <consortium name="The Broad Institute Genome Sequencing Platform"/>
            <consortium name="The Broad Institute Genome Sequencing Center for Infectious Disease"/>
            <person name="Earl A.M."/>
            <person name="Gilmore M.S."/>
            <person name="Lebreton F."/>
            <person name="Walker B."/>
            <person name="Young S.K."/>
            <person name="Zeng Q."/>
            <person name="Gargeya S."/>
            <person name="Fitzgerald M."/>
            <person name="Haas B."/>
            <person name="Abouelleil A."/>
            <person name="Alvarado L."/>
            <person name="Arachchi H.M."/>
            <person name="Berlin A.M."/>
            <person name="Chapman S.B."/>
            <person name="Dewar J."/>
            <person name="Goldberg J."/>
            <person name="Griggs A."/>
            <person name="Gujja S."/>
            <person name="Hansen M."/>
            <person name="Howarth C."/>
            <person name="Imamovic A."/>
            <person name="Larimer J."/>
            <person name="McCowan C."/>
            <person name="Murphy C."/>
            <person name="Neiman D."/>
            <person name="Pearson M."/>
            <person name="Priest M."/>
            <person name="Roberts A."/>
            <person name="Saif S."/>
            <person name="Shea T."/>
            <person name="Sisk P."/>
            <person name="Sykes S."/>
            <person name="Wortman J."/>
            <person name="Nusbaum C."/>
            <person name="Birren B."/>
        </authorList>
    </citation>
    <scope>NUCLEOTIDE SEQUENCE [LARGE SCALE GENOMIC DNA]</scope>
    <source>
        <strain evidence="2 3">ATCC BAA-412</strain>
    </source>
</reference>
<name>R3WMF7_9ENTE</name>
<protein>
    <submittedName>
        <fullName evidence="2">Uncharacterized protein</fullName>
    </submittedName>
</protein>
<dbReference type="Pfam" id="PF17332">
    <property type="entry name" value="DUF5592"/>
    <property type="match status" value="1"/>
</dbReference>
<keyword evidence="1" id="KW-1133">Transmembrane helix</keyword>
<organism evidence="2 3">
    <name type="scientific">Enterococcus phoeniculicola ATCC BAA-412</name>
    <dbReference type="NCBI Taxonomy" id="1158610"/>
    <lineage>
        <taxon>Bacteria</taxon>
        <taxon>Bacillati</taxon>
        <taxon>Bacillota</taxon>
        <taxon>Bacilli</taxon>
        <taxon>Lactobacillales</taxon>
        <taxon>Enterococcaceae</taxon>
        <taxon>Enterococcus</taxon>
    </lineage>
</organism>
<dbReference type="PATRIC" id="fig|1158610.3.peg.1979"/>
<evidence type="ECO:0000313" key="2">
    <source>
        <dbReference type="EMBL" id="EOL43010.1"/>
    </source>
</evidence>
<dbReference type="STRING" id="154621.RV11_GL003174"/>
<dbReference type="EMBL" id="AJAT01000016">
    <property type="protein sequence ID" value="EOL43010.1"/>
    <property type="molecule type" value="Genomic_DNA"/>
</dbReference>
<gene>
    <name evidence="2" type="ORF">UC3_01987</name>
</gene>
<dbReference type="Proteomes" id="UP000013785">
    <property type="component" value="Unassembled WGS sequence"/>
</dbReference>
<proteinExistence type="predicted"/>
<sequence length="135" mass="15932">MPVYNIQEEIITKAKYWGVVLSSDLVYMLLLFQFAAKFREHVVPTLGNFTVIVIFLFGLYWILPNASNSQKRNYHRLVLSITKNRQTYHPIASYDFSLFFDRETELSDVLLNENEWRQEMIVRSEGAQSIENFSK</sequence>
<keyword evidence="1" id="KW-0812">Transmembrane</keyword>
<dbReference type="RefSeq" id="WP_010768649.1">
    <property type="nucleotide sequence ID" value="NZ_ASWE01000002.1"/>
</dbReference>
<keyword evidence="3" id="KW-1185">Reference proteome</keyword>
<feature type="transmembrane region" description="Helical" evidence="1">
    <location>
        <begin position="16"/>
        <end position="36"/>
    </location>
</feature>
<accession>R3WMF7</accession>
<keyword evidence="1" id="KW-0472">Membrane</keyword>